<dbReference type="Proteomes" id="UP000886851">
    <property type="component" value="Unassembled WGS sequence"/>
</dbReference>
<name>A0A9D2CJR1_9BACE</name>
<evidence type="ECO:0000313" key="3">
    <source>
        <dbReference type="EMBL" id="HIY87203.1"/>
    </source>
</evidence>
<dbReference type="Pfam" id="PF03432">
    <property type="entry name" value="Relaxase"/>
    <property type="match status" value="1"/>
</dbReference>
<reference evidence="3" key="2">
    <citation type="submission" date="2021-04" db="EMBL/GenBank/DDBJ databases">
        <authorList>
            <person name="Gilroy R."/>
        </authorList>
    </citation>
    <scope>NUCLEOTIDE SEQUENCE</scope>
    <source>
        <strain evidence="3">Gambia2-208</strain>
    </source>
</reference>
<sequence length="358" mass="39963">MMGDLKKRASFAKLVNYVNNPKKARLIDSKDVRLDNNATIAASMQGQADDKSGRKLKNPVYHISLDFAHEDTPKLTDALMAEIAREYMKRMGIVNTQYIVCRHTDKEHQHLHIVANRVDNDGNTISDRNDAIRNVAVCKALTREYGLHFSKGKVNVKRDRLRGKDKVKYQIHDAVKAALPRCNSWSELCGRLVKQGIGVNFKLDKRNGNIIGVSFTKDGISFSGSRIDRSMGFYKLDKQFDGHIAEGMEWKNNLYHTQPKVESGISQTEAIYKPEHPFEQTDKAYSTDGHAEVSGNGTFADAEANTDIVQVGIGALIELCVQPHQAKVSSGGGGGGNESGWGENDKEKNKYKPKKMRR</sequence>
<dbReference type="EMBL" id="DXCV01000007">
    <property type="protein sequence ID" value="HIY87203.1"/>
    <property type="molecule type" value="Genomic_DNA"/>
</dbReference>
<comment type="caution">
    <text evidence="3">The sequence shown here is derived from an EMBL/GenBank/DDBJ whole genome shotgun (WGS) entry which is preliminary data.</text>
</comment>
<feature type="compositionally biased region" description="Gly residues" evidence="1">
    <location>
        <begin position="330"/>
        <end position="339"/>
    </location>
</feature>
<dbReference type="AlphaFoldDB" id="A0A9D2CJR1"/>
<dbReference type="InterPro" id="IPR005094">
    <property type="entry name" value="Endonuclease_MobA/VirD2"/>
</dbReference>
<feature type="region of interest" description="Disordered" evidence="1">
    <location>
        <begin position="326"/>
        <end position="358"/>
    </location>
</feature>
<evidence type="ECO:0000259" key="2">
    <source>
        <dbReference type="Pfam" id="PF03432"/>
    </source>
</evidence>
<proteinExistence type="predicted"/>
<gene>
    <name evidence="3" type="ORF">H9824_00655</name>
</gene>
<reference evidence="3" key="1">
    <citation type="journal article" date="2021" name="PeerJ">
        <title>Extensive microbial diversity within the chicken gut microbiome revealed by metagenomics and culture.</title>
        <authorList>
            <person name="Gilroy R."/>
            <person name="Ravi A."/>
            <person name="Getino M."/>
            <person name="Pursley I."/>
            <person name="Horton D.L."/>
            <person name="Alikhan N.F."/>
            <person name="Baker D."/>
            <person name="Gharbi K."/>
            <person name="Hall N."/>
            <person name="Watson M."/>
            <person name="Adriaenssens E.M."/>
            <person name="Foster-Nyarko E."/>
            <person name="Jarju S."/>
            <person name="Secka A."/>
            <person name="Antonio M."/>
            <person name="Oren A."/>
            <person name="Chaudhuri R.R."/>
            <person name="La Ragione R."/>
            <person name="Hildebrand F."/>
            <person name="Pallen M.J."/>
        </authorList>
    </citation>
    <scope>NUCLEOTIDE SEQUENCE</scope>
    <source>
        <strain evidence="3">Gambia2-208</strain>
    </source>
</reference>
<evidence type="ECO:0000256" key="1">
    <source>
        <dbReference type="SAM" id="MobiDB-lite"/>
    </source>
</evidence>
<evidence type="ECO:0000313" key="4">
    <source>
        <dbReference type="Proteomes" id="UP000886851"/>
    </source>
</evidence>
<feature type="domain" description="MobA/VirD2-like nuclease" evidence="2">
    <location>
        <begin position="17"/>
        <end position="147"/>
    </location>
</feature>
<organism evidence="3 4">
    <name type="scientific">Candidatus Bacteroides pullicola</name>
    <dbReference type="NCBI Taxonomy" id="2838475"/>
    <lineage>
        <taxon>Bacteria</taxon>
        <taxon>Pseudomonadati</taxon>
        <taxon>Bacteroidota</taxon>
        <taxon>Bacteroidia</taxon>
        <taxon>Bacteroidales</taxon>
        <taxon>Bacteroidaceae</taxon>
        <taxon>Bacteroides</taxon>
    </lineage>
</organism>
<protein>
    <submittedName>
        <fullName evidence="3">Relaxase/mobilization nuclease domain-containing protein</fullName>
    </submittedName>
</protein>
<accession>A0A9D2CJR1</accession>